<dbReference type="SUPFAM" id="SSF57362">
    <property type="entry name" value="BPTI-like"/>
    <property type="match status" value="1"/>
</dbReference>
<proteinExistence type="predicted"/>
<keyword evidence="4" id="KW-1185">Reference proteome</keyword>
<dbReference type="EMBL" id="JOJR01000074">
    <property type="protein sequence ID" value="RCN46710.1"/>
    <property type="molecule type" value="Genomic_DNA"/>
</dbReference>
<gene>
    <name evidence="3" type="ORF">ANCCAN_07248</name>
</gene>
<dbReference type="Pfam" id="PF00014">
    <property type="entry name" value="Kunitz_BPTI"/>
    <property type="match status" value="1"/>
</dbReference>
<dbReference type="OrthoDB" id="5882835at2759"/>
<evidence type="ECO:0000313" key="4">
    <source>
        <dbReference type="Proteomes" id="UP000252519"/>
    </source>
</evidence>
<feature type="chain" id="PRO_5016678500" evidence="1">
    <location>
        <begin position="18"/>
        <end position="82"/>
    </location>
</feature>
<dbReference type="InterPro" id="IPR002223">
    <property type="entry name" value="Kunitz_BPTI"/>
</dbReference>
<organism evidence="3 4">
    <name type="scientific">Ancylostoma caninum</name>
    <name type="common">Dog hookworm</name>
    <dbReference type="NCBI Taxonomy" id="29170"/>
    <lineage>
        <taxon>Eukaryota</taxon>
        <taxon>Metazoa</taxon>
        <taxon>Ecdysozoa</taxon>
        <taxon>Nematoda</taxon>
        <taxon>Chromadorea</taxon>
        <taxon>Rhabditida</taxon>
        <taxon>Rhabditina</taxon>
        <taxon>Rhabditomorpha</taxon>
        <taxon>Strongyloidea</taxon>
        <taxon>Ancylostomatidae</taxon>
        <taxon>Ancylostomatinae</taxon>
        <taxon>Ancylostoma</taxon>
    </lineage>
</organism>
<name>A0A368GUI7_ANCCA</name>
<dbReference type="Proteomes" id="UP000252519">
    <property type="component" value="Unassembled WGS sequence"/>
</dbReference>
<keyword evidence="1" id="KW-0732">Signal</keyword>
<dbReference type="SMART" id="SM00131">
    <property type="entry name" value="KU"/>
    <property type="match status" value="1"/>
</dbReference>
<comment type="caution">
    <text evidence="3">The sequence shown here is derived from an EMBL/GenBank/DDBJ whole genome shotgun (WGS) entry which is preliminary data.</text>
</comment>
<evidence type="ECO:0000313" key="3">
    <source>
        <dbReference type="EMBL" id="RCN46710.1"/>
    </source>
</evidence>
<dbReference type="InterPro" id="IPR036880">
    <property type="entry name" value="Kunitz_BPTI_sf"/>
</dbReference>
<dbReference type="CDD" id="cd00109">
    <property type="entry name" value="Kunitz-type"/>
    <property type="match status" value="1"/>
</dbReference>
<dbReference type="PROSITE" id="PS50279">
    <property type="entry name" value="BPTI_KUNITZ_2"/>
    <property type="match status" value="1"/>
</dbReference>
<dbReference type="Gene3D" id="4.10.410.10">
    <property type="entry name" value="Pancreatic trypsin inhibitor Kunitz domain"/>
    <property type="match status" value="1"/>
</dbReference>
<evidence type="ECO:0000259" key="2">
    <source>
        <dbReference type="PROSITE" id="PS50279"/>
    </source>
</evidence>
<evidence type="ECO:0000256" key="1">
    <source>
        <dbReference type="SAM" id="SignalP"/>
    </source>
</evidence>
<accession>A0A368GUI7</accession>
<feature type="signal peptide" evidence="1">
    <location>
        <begin position="1"/>
        <end position="17"/>
    </location>
</feature>
<reference evidence="3 4" key="1">
    <citation type="submission" date="2014-10" db="EMBL/GenBank/DDBJ databases">
        <title>Draft genome of the hookworm Ancylostoma caninum.</title>
        <authorList>
            <person name="Mitreva M."/>
        </authorList>
    </citation>
    <scope>NUCLEOTIDE SEQUENCE [LARGE SCALE GENOMIC DNA]</scope>
    <source>
        <strain evidence="3 4">Baltimore</strain>
    </source>
</reference>
<dbReference type="GO" id="GO:0004867">
    <property type="term" value="F:serine-type endopeptidase inhibitor activity"/>
    <property type="evidence" value="ECO:0007669"/>
    <property type="project" value="InterPro"/>
</dbReference>
<feature type="domain" description="BPTI/Kunitz inhibitor" evidence="2">
    <location>
        <begin position="25"/>
        <end position="80"/>
    </location>
</feature>
<protein>
    <submittedName>
        <fullName evidence="3">Kunitz/Bovine pancreatic trypsin inhibitor domain protein</fullName>
    </submittedName>
</protein>
<dbReference type="AlphaFoldDB" id="A0A368GUI7"/>
<sequence>MKSSAVILFVIVYCCTAAPQKDPKCLDGRPREDNTVGFCDFYYQYRYWYNQDSKDCESFLYCFQKGNNQFDSYEDCKKRCME</sequence>